<protein>
    <recommendedName>
        <fullName evidence="1">Band 7 domain-containing protein</fullName>
    </recommendedName>
</protein>
<dbReference type="SUPFAM" id="SSF117892">
    <property type="entry name" value="Band 7/SPFH domain"/>
    <property type="match status" value="1"/>
</dbReference>
<dbReference type="AlphaFoldDB" id="A0A433SP74"/>
<comment type="caution">
    <text evidence="2">The sequence shown here is derived from an EMBL/GenBank/DDBJ whole genome shotgun (WGS) entry which is preliminary data.</text>
</comment>
<dbReference type="PANTHER" id="PTHR42911">
    <property type="entry name" value="MODULATOR OF FTSH PROTEASE HFLC"/>
    <property type="match status" value="1"/>
</dbReference>
<name>A0A433SP74_ELYCH</name>
<gene>
    <name evidence="2" type="ORF">EGW08_021231</name>
</gene>
<dbReference type="EMBL" id="RQTK01001288">
    <property type="protein sequence ID" value="RUS71009.1"/>
    <property type="molecule type" value="Genomic_DNA"/>
</dbReference>
<dbReference type="InterPro" id="IPR001107">
    <property type="entry name" value="Band_7"/>
</dbReference>
<evidence type="ECO:0000313" key="2">
    <source>
        <dbReference type="EMBL" id="RUS71009.1"/>
    </source>
</evidence>
<accession>A0A433SP74</accession>
<organism evidence="2 3">
    <name type="scientific">Elysia chlorotica</name>
    <name type="common">Eastern emerald elysia</name>
    <name type="synonym">Sea slug</name>
    <dbReference type="NCBI Taxonomy" id="188477"/>
    <lineage>
        <taxon>Eukaryota</taxon>
        <taxon>Metazoa</taxon>
        <taxon>Spiralia</taxon>
        <taxon>Lophotrochozoa</taxon>
        <taxon>Mollusca</taxon>
        <taxon>Gastropoda</taxon>
        <taxon>Heterobranchia</taxon>
        <taxon>Euthyneura</taxon>
        <taxon>Panpulmonata</taxon>
        <taxon>Sacoglossa</taxon>
        <taxon>Placobranchoidea</taxon>
        <taxon>Plakobranchidae</taxon>
        <taxon>Elysia</taxon>
    </lineage>
</organism>
<keyword evidence="3" id="KW-1185">Reference proteome</keyword>
<evidence type="ECO:0000259" key="1">
    <source>
        <dbReference type="Pfam" id="PF01145"/>
    </source>
</evidence>
<dbReference type="InterPro" id="IPR036013">
    <property type="entry name" value="Band_7/SPFH_dom_sf"/>
</dbReference>
<evidence type="ECO:0000313" key="3">
    <source>
        <dbReference type="Proteomes" id="UP000271974"/>
    </source>
</evidence>
<dbReference type="Gene3D" id="3.30.479.30">
    <property type="entry name" value="Band 7 domain"/>
    <property type="match status" value="1"/>
</dbReference>
<feature type="domain" description="Band 7" evidence="1">
    <location>
        <begin position="33"/>
        <end position="201"/>
    </location>
</feature>
<dbReference type="Proteomes" id="UP000271974">
    <property type="component" value="Unassembled WGS sequence"/>
</dbReference>
<dbReference type="PANTHER" id="PTHR42911:SF2">
    <property type="entry name" value="PROHIBITIN FAMILY PROTEIN"/>
    <property type="match status" value="1"/>
</dbReference>
<dbReference type="STRING" id="188477.A0A433SP74"/>
<dbReference type="OrthoDB" id="190994at2759"/>
<sequence length="309" mass="34618">MDKRVCAVIVIVVALLILTISLVASSLKKLSSKEVGLQYDTIQRDLDGKVYTEGLHLGPVGYEFIKFPNIYTTMTFSKLQCLNSDGVQIKLDVSYQYRVEMTNLKKIIMDFKDFDGFQDVLHHVGVASLHEACSHFDTVQFQANRGDFQDKLEDILTKRYKEVNCDVEDLQVNNIQRPSDYESAIRSKERAKAEINVALEQRPKIVKEANTTLREAISEAQIIVDKARSDARILATQAEAEAEAILEQYKKEAEAYSSILDDSGLDFTPEGFISYLGVRVIADAKNPVYIGLQSPAQTSYLVDSSGKSN</sequence>
<reference evidence="2 3" key="1">
    <citation type="submission" date="2019-01" db="EMBL/GenBank/DDBJ databases">
        <title>A draft genome assembly of the solar-powered sea slug Elysia chlorotica.</title>
        <authorList>
            <person name="Cai H."/>
            <person name="Li Q."/>
            <person name="Fang X."/>
            <person name="Li J."/>
            <person name="Curtis N.E."/>
            <person name="Altenburger A."/>
            <person name="Shibata T."/>
            <person name="Feng M."/>
            <person name="Maeda T."/>
            <person name="Schwartz J.A."/>
            <person name="Shigenobu S."/>
            <person name="Lundholm N."/>
            <person name="Nishiyama T."/>
            <person name="Yang H."/>
            <person name="Hasebe M."/>
            <person name="Li S."/>
            <person name="Pierce S.K."/>
            <person name="Wang J."/>
        </authorList>
    </citation>
    <scope>NUCLEOTIDE SEQUENCE [LARGE SCALE GENOMIC DNA]</scope>
    <source>
        <strain evidence="2">EC2010</strain>
        <tissue evidence="2">Whole organism of an adult</tissue>
    </source>
</reference>
<proteinExistence type="predicted"/>
<dbReference type="Pfam" id="PF01145">
    <property type="entry name" value="Band_7"/>
    <property type="match status" value="1"/>
</dbReference>